<evidence type="ECO:0000256" key="1">
    <source>
        <dbReference type="SAM" id="SignalP"/>
    </source>
</evidence>
<reference evidence="2 3" key="1">
    <citation type="submission" date="2018-03" db="EMBL/GenBank/DDBJ databases">
        <authorList>
            <person name="Guldener U."/>
        </authorList>
    </citation>
    <scope>NUCLEOTIDE SEQUENCE [LARGE SCALE GENOMIC DNA]</scope>
    <source>
        <strain evidence="2 3">NBRC100155</strain>
    </source>
</reference>
<feature type="chain" id="PRO_5023013475" evidence="1">
    <location>
        <begin position="26"/>
        <end position="167"/>
    </location>
</feature>
<keyword evidence="3" id="KW-1185">Reference proteome</keyword>
<accession>A0A5C3E9W2</accession>
<organism evidence="2 3">
    <name type="scientific">Ustilago trichophora</name>
    <dbReference type="NCBI Taxonomy" id="86804"/>
    <lineage>
        <taxon>Eukaryota</taxon>
        <taxon>Fungi</taxon>
        <taxon>Dikarya</taxon>
        <taxon>Basidiomycota</taxon>
        <taxon>Ustilaginomycotina</taxon>
        <taxon>Ustilaginomycetes</taxon>
        <taxon>Ustilaginales</taxon>
        <taxon>Ustilaginaceae</taxon>
        <taxon>Ustilago</taxon>
    </lineage>
</organism>
<gene>
    <name evidence="2" type="ORF">UTRI_10435_B</name>
</gene>
<sequence>MRYNPHSLLRLSLLLLIIAATLIWAQPPLTGSDLDHYRIARYTYEGVLGHDIGLREEELDTIKEKFGNVEALKEELLAIGKKKGVNSFDARKPILERIGLQKSRPYFTVIVRPDDELHGQMGLDHDRAALAFFHAKKQGADLLRIDTVLEGVLMMQPSIFNPVVKLL</sequence>
<evidence type="ECO:0000313" key="3">
    <source>
        <dbReference type="Proteomes" id="UP000324022"/>
    </source>
</evidence>
<protein>
    <submittedName>
        <fullName evidence="2">Uncharacterized protein</fullName>
    </submittedName>
</protein>
<name>A0A5C3E9W2_9BASI</name>
<dbReference type="EMBL" id="OOIN01000016">
    <property type="protein sequence ID" value="SPO26970.1"/>
    <property type="molecule type" value="Genomic_DNA"/>
</dbReference>
<evidence type="ECO:0000313" key="2">
    <source>
        <dbReference type="EMBL" id="SPO26970.1"/>
    </source>
</evidence>
<proteinExistence type="predicted"/>
<feature type="signal peptide" evidence="1">
    <location>
        <begin position="1"/>
        <end position="25"/>
    </location>
</feature>
<dbReference type="AlphaFoldDB" id="A0A5C3E9W2"/>
<dbReference type="Proteomes" id="UP000324022">
    <property type="component" value="Unassembled WGS sequence"/>
</dbReference>
<keyword evidence="1" id="KW-0732">Signal</keyword>